<organism evidence="4 5">
    <name type="scientific">Planomonospora sphaerica</name>
    <dbReference type="NCBI Taxonomy" id="161355"/>
    <lineage>
        <taxon>Bacteria</taxon>
        <taxon>Bacillati</taxon>
        <taxon>Actinomycetota</taxon>
        <taxon>Actinomycetes</taxon>
        <taxon>Streptosporangiales</taxon>
        <taxon>Streptosporangiaceae</taxon>
        <taxon>Planomonospora</taxon>
    </lineage>
</organism>
<dbReference type="PANTHER" id="PTHR34473">
    <property type="entry name" value="UPF0699 TRANSMEMBRANE PROTEIN YDBS"/>
    <property type="match status" value="1"/>
</dbReference>
<dbReference type="OrthoDB" id="3730669at2"/>
<evidence type="ECO:0000313" key="5">
    <source>
        <dbReference type="Proteomes" id="UP000077701"/>
    </source>
</evidence>
<accession>A0A161LK59</accession>
<feature type="domain" description="YdbS-like PH" evidence="3">
    <location>
        <begin position="127"/>
        <end position="203"/>
    </location>
</feature>
<dbReference type="InterPro" id="IPR005182">
    <property type="entry name" value="YdbS-like_PH"/>
</dbReference>
<feature type="compositionally biased region" description="Pro residues" evidence="1">
    <location>
        <begin position="44"/>
        <end position="53"/>
    </location>
</feature>
<keyword evidence="2" id="KW-1133">Transmembrane helix</keyword>
<dbReference type="Proteomes" id="UP000077701">
    <property type="component" value="Unassembled WGS sequence"/>
</dbReference>
<evidence type="ECO:0000313" key="4">
    <source>
        <dbReference type="EMBL" id="GAT66227.1"/>
    </source>
</evidence>
<dbReference type="AlphaFoldDB" id="A0A161LK59"/>
<name>A0A161LK59_9ACTN</name>
<evidence type="ECO:0000256" key="2">
    <source>
        <dbReference type="SAM" id="Phobius"/>
    </source>
</evidence>
<evidence type="ECO:0000256" key="1">
    <source>
        <dbReference type="SAM" id="MobiDB-lite"/>
    </source>
</evidence>
<evidence type="ECO:0000259" key="3">
    <source>
        <dbReference type="Pfam" id="PF03703"/>
    </source>
</evidence>
<reference evidence="4 5" key="1">
    <citation type="journal article" date="2016" name="Genome Announc.">
        <title>Draft Genome Sequence of Planomonospora sphaerica JCM9374, a Rare Actinomycete.</title>
        <authorList>
            <person name="Dohra H."/>
            <person name="Suzuki T."/>
            <person name="Inoue Y."/>
            <person name="Kodani S."/>
        </authorList>
    </citation>
    <scope>NUCLEOTIDE SEQUENCE [LARGE SCALE GENOMIC DNA]</scope>
    <source>
        <strain evidence="4 5">JCM 9374</strain>
    </source>
</reference>
<feature type="transmembrane region" description="Helical" evidence="2">
    <location>
        <begin position="101"/>
        <end position="120"/>
    </location>
</feature>
<feature type="compositionally biased region" description="Low complexity" evidence="1">
    <location>
        <begin position="15"/>
        <end position="26"/>
    </location>
</feature>
<keyword evidence="2" id="KW-0812">Transmembrane</keyword>
<keyword evidence="5" id="KW-1185">Reference proteome</keyword>
<feature type="region of interest" description="Disordered" evidence="1">
    <location>
        <begin position="1"/>
        <end position="63"/>
    </location>
</feature>
<protein>
    <submittedName>
        <fullName evidence="4">Membrane protein</fullName>
    </submittedName>
</protein>
<feature type="transmembrane region" description="Helical" evidence="2">
    <location>
        <begin position="70"/>
        <end position="95"/>
    </location>
</feature>
<dbReference type="Pfam" id="PF03703">
    <property type="entry name" value="bPH_2"/>
    <property type="match status" value="1"/>
</dbReference>
<keyword evidence="2" id="KW-0472">Membrane</keyword>
<dbReference type="EMBL" id="BDCX01000004">
    <property type="protein sequence ID" value="GAT66227.1"/>
    <property type="molecule type" value="Genomic_DNA"/>
</dbReference>
<sequence length="216" mass="22714">MTPPEPGPRPVSSQAPGPVSSQAPGPVSSPAPGPASWPAASWPGSPPGPPAGGEPPSGLRPPRHPVDGRAIGWWTGQALVLVAPPVLVLLLLGLLIPPARFWLLLPALVLAVPGLVYTLVMPRVRHRVHRWEITDDAVYTASGWIWHKWRVAPMSRIQTVDTVRGPIQQIFGLAGVIVTTASAAGAIKINGIDRALAAELAERLTVRTQAVPEDAA</sequence>
<dbReference type="STRING" id="161355.PS9374_01874"/>
<dbReference type="PANTHER" id="PTHR34473:SF3">
    <property type="entry name" value="TRANSMEMBRANE PROTEIN-RELATED"/>
    <property type="match status" value="1"/>
</dbReference>
<proteinExistence type="predicted"/>
<reference evidence="5" key="2">
    <citation type="submission" date="2016-04" db="EMBL/GenBank/DDBJ databases">
        <title>Planomonospora sphaerica JCM9374 whole genome shotgun sequence.</title>
        <authorList>
            <person name="Suzuki T."/>
            <person name="Dohra H."/>
            <person name="Kodani S."/>
        </authorList>
    </citation>
    <scope>NUCLEOTIDE SEQUENCE [LARGE SCALE GENOMIC DNA]</scope>
    <source>
        <strain evidence="5">JCM 9374</strain>
    </source>
</reference>
<comment type="caution">
    <text evidence="4">The sequence shown here is derived from an EMBL/GenBank/DDBJ whole genome shotgun (WGS) entry which is preliminary data.</text>
</comment>
<gene>
    <name evidence="4" type="ORF">PS9374_01874</name>
</gene>